<gene>
    <name evidence="1" type="ORF">GBG19_01060</name>
</gene>
<name>A0A6L4WX72_9BACT</name>
<sequence>MSKTKNTYNKKSINDIYKKEMKALNVLAEIELDNNSLSDYERGCFSGVSEFLYTRYHAIFDSLKGCASTDKDIQLINAFMYAEEYNSLFDVYIAVAKYKKSQKEEQMQTSNT</sequence>
<reference evidence="1 2" key="1">
    <citation type="submission" date="2019-10" db="EMBL/GenBank/DDBJ databases">
        <title>Poseidonibacter ostreae sp. nov., isolated from the gut of the Ostrea denselamellosa.</title>
        <authorList>
            <person name="Choi A."/>
        </authorList>
    </citation>
    <scope>NUCLEOTIDE SEQUENCE [LARGE SCALE GENOMIC DNA]</scope>
    <source>
        <strain evidence="1 2">SJOD-M-33</strain>
    </source>
</reference>
<evidence type="ECO:0000313" key="2">
    <source>
        <dbReference type="Proteomes" id="UP000472839"/>
    </source>
</evidence>
<dbReference type="RefSeq" id="WP_152279562.1">
    <property type="nucleotide sequence ID" value="NZ_WFKK01000001.1"/>
</dbReference>
<evidence type="ECO:0000313" key="1">
    <source>
        <dbReference type="EMBL" id="KAB7891459.1"/>
    </source>
</evidence>
<accession>A0A6L4WX72</accession>
<dbReference type="AlphaFoldDB" id="A0A6L4WX72"/>
<protein>
    <submittedName>
        <fullName evidence="1">Uncharacterized protein</fullName>
    </submittedName>
</protein>
<dbReference type="EMBL" id="WFKK01000001">
    <property type="protein sequence ID" value="KAB7891459.1"/>
    <property type="molecule type" value="Genomic_DNA"/>
</dbReference>
<proteinExistence type="predicted"/>
<organism evidence="1 2">
    <name type="scientific">Poseidonibacter ostreae</name>
    <dbReference type="NCBI Taxonomy" id="2654171"/>
    <lineage>
        <taxon>Bacteria</taxon>
        <taxon>Pseudomonadati</taxon>
        <taxon>Campylobacterota</taxon>
        <taxon>Epsilonproteobacteria</taxon>
        <taxon>Campylobacterales</taxon>
        <taxon>Arcobacteraceae</taxon>
        <taxon>Poseidonibacter</taxon>
    </lineage>
</organism>
<dbReference type="Proteomes" id="UP000472839">
    <property type="component" value="Unassembled WGS sequence"/>
</dbReference>
<comment type="caution">
    <text evidence="1">The sequence shown here is derived from an EMBL/GenBank/DDBJ whole genome shotgun (WGS) entry which is preliminary data.</text>
</comment>